<sequence length="500" mass="56186">MFIELIIVKILNITYNLNIMEQKTVAQNTTYLTFSYVMQKILSFVYFVVVARFLGVEDLGKYTFALSFTTMFAVFIDLGLTQALIREVAKYTDKAKDYISAIIGVKLILGVITFLVVVLGINLMGYPPLTKNLVYLSAIVMVIDSFTLSMWGIFRGRQNLKLESLSIMINQSLIVLVGFTVLYLALPLPYLMAPFIVGSSFSLIFSLIMIRLRLGMWPKIQLNNKLLKPLFLIAWPFAMIAIFSRIYGNADSVLLSYLLGSEGDKAVGWYQAAMKIPFAMQFIPSAFAAAIFPAFSHYYHSDRKQLTNIFDKSMLLLTIVVVPIAFGLFSIAPEAIVTLFGVEFAPSILTLQIMSFGLVFVFLNFPLGALLNGCDKQVMNTKLVGIVLLLNVVLNLIFIPKYQYIGAAYIFLFSHGLLFLMSLFVAKKIIPYSKKKLILVFLRTIVSAVVMAVIVFVLKNYISVFAAIIPAAIVYIVMLYLLKGFTKDDVIYIRKAIIKR</sequence>
<dbReference type="EMBL" id="PFAP01000007">
    <property type="protein sequence ID" value="PIR94377.1"/>
    <property type="molecule type" value="Genomic_DNA"/>
</dbReference>
<feature type="transmembrane region" description="Helical" evidence="6">
    <location>
        <begin position="230"/>
        <end position="248"/>
    </location>
</feature>
<keyword evidence="2" id="KW-1003">Cell membrane</keyword>
<feature type="transmembrane region" description="Helical" evidence="6">
    <location>
        <begin position="437"/>
        <end position="458"/>
    </location>
</feature>
<feature type="transmembrane region" description="Helical" evidence="6">
    <location>
        <begin position="97"/>
        <end position="121"/>
    </location>
</feature>
<evidence type="ECO:0000256" key="2">
    <source>
        <dbReference type="ARBA" id="ARBA00022475"/>
    </source>
</evidence>
<dbReference type="InterPro" id="IPR002797">
    <property type="entry name" value="Polysacc_synth"/>
</dbReference>
<dbReference type="Proteomes" id="UP000229901">
    <property type="component" value="Unassembled WGS sequence"/>
</dbReference>
<evidence type="ECO:0000256" key="4">
    <source>
        <dbReference type="ARBA" id="ARBA00022989"/>
    </source>
</evidence>
<dbReference type="CDD" id="cd13128">
    <property type="entry name" value="MATE_Wzx_like"/>
    <property type="match status" value="1"/>
</dbReference>
<feature type="transmembrane region" description="Helical" evidence="6">
    <location>
        <begin position="406"/>
        <end position="425"/>
    </location>
</feature>
<feature type="transmembrane region" description="Helical" evidence="6">
    <location>
        <begin position="315"/>
        <end position="342"/>
    </location>
</feature>
<feature type="transmembrane region" description="Helical" evidence="6">
    <location>
        <begin position="191"/>
        <end position="210"/>
    </location>
</feature>
<dbReference type="InterPro" id="IPR050833">
    <property type="entry name" value="Poly_Biosynth_Transport"/>
</dbReference>
<keyword evidence="4 6" id="KW-1133">Transmembrane helix</keyword>
<feature type="transmembrane region" description="Helical" evidence="6">
    <location>
        <begin position="133"/>
        <end position="153"/>
    </location>
</feature>
<organism evidence="7 8">
    <name type="scientific">Candidatus Falkowbacteria bacterium CG10_big_fil_rev_8_21_14_0_10_39_11</name>
    <dbReference type="NCBI Taxonomy" id="1974565"/>
    <lineage>
        <taxon>Bacteria</taxon>
        <taxon>Candidatus Falkowiibacteriota</taxon>
    </lineage>
</organism>
<comment type="caution">
    <text evidence="7">The sequence shown here is derived from an EMBL/GenBank/DDBJ whole genome shotgun (WGS) entry which is preliminary data.</text>
</comment>
<evidence type="ECO:0000256" key="5">
    <source>
        <dbReference type="ARBA" id="ARBA00023136"/>
    </source>
</evidence>
<evidence type="ECO:0000256" key="3">
    <source>
        <dbReference type="ARBA" id="ARBA00022692"/>
    </source>
</evidence>
<dbReference type="GO" id="GO:0005886">
    <property type="term" value="C:plasma membrane"/>
    <property type="evidence" value="ECO:0007669"/>
    <property type="project" value="UniProtKB-SubCell"/>
</dbReference>
<protein>
    <submittedName>
        <fullName evidence="7">Uncharacterized protein</fullName>
    </submittedName>
</protein>
<keyword evidence="3 6" id="KW-0812">Transmembrane</keyword>
<feature type="transmembrane region" description="Helical" evidence="6">
    <location>
        <begin position="62"/>
        <end position="85"/>
    </location>
</feature>
<dbReference type="AlphaFoldDB" id="A0A2H0V5I6"/>
<evidence type="ECO:0000313" key="7">
    <source>
        <dbReference type="EMBL" id="PIR94377.1"/>
    </source>
</evidence>
<feature type="transmembrane region" description="Helical" evidence="6">
    <location>
        <begin position="383"/>
        <end position="400"/>
    </location>
</feature>
<feature type="transmembrane region" description="Helical" evidence="6">
    <location>
        <begin position="37"/>
        <end position="56"/>
    </location>
</feature>
<comment type="subcellular location">
    <subcellularLocation>
        <location evidence="1">Cell membrane</location>
        <topology evidence="1">Multi-pass membrane protein</topology>
    </subcellularLocation>
</comment>
<feature type="transmembrane region" description="Helical" evidence="6">
    <location>
        <begin position="348"/>
        <end position="371"/>
    </location>
</feature>
<dbReference type="PANTHER" id="PTHR30250">
    <property type="entry name" value="PST FAMILY PREDICTED COLANIC ACID TRANSPORTER"/>
    <property type="match status" value="1"/>
</dbReference>
<evidence type="ECO:0000256" key="6">
    <source>
        <dbReference type="SAM" id="Phobius"/>
    </source>
</evidence>
<keyword evidence="5 6" id="KW-0472">Membrane</keyword>
<gene>
    <name evidence="7" type="ORF">COT97_01570</name>
</gene>
<proteinExistence type="predicted"/>
<reference evidence="8" key="1">
    <citation type="submission" date="2017-09" db="EMBL/GenBank/DDBJ databases">
        <title>Depth-based differentiation of microbial function through sediment-hosted aquifers and enrichment of novel symbionts in the deep terrestrial subsurface.</title>
        <authorList>
            <person name="Probst A.J."/>
            <person name="Ladd B."/>
            <person name="Jarett J.K."/>
            <person name="Geller-Mcgrath D.E."/>
            <person name="Sieber C.M.K."/>
            <person name="Emerson J.B."/>
            <person name="Anantharaman K."/>
            <person name="Thomas B.C."/>
            <person name="Malmstrom R."/>
            <person name="Stieglmeier M."/>
            <person name="Klingl A."/>
            <person name="Woyke T."/>
            <person name="Ryan C.M."/>
            <person name="Banfield J.F."/>
        </authorList>
    </citation>
    <scope>NUCLEOTIDE SEQUENCE [LARGE SCALE GENOMIC DNA]</scope>
</reference>
<evidence type="ECO:0000313" key="8">
    <source>
        <dbReference type="Proteomes" id="UP000229901"/>
    </source>
</evidence>
<evidence type="ECO:0000256" key="1">
    <source>
        <dbReference type="ARBA" id="ARBA00004651"/>
    </source>
</evidence>
<feature type="transmembrane region" description="Helical" evidence="6">
    <location>
        <begin position="165"/>
        <end position="185"/>
    </location>
</feature>
<feature type="transmembrane region" description="Helical" evidence="6">
    <location>
        <begin position="464"/>
        <end position="482"/>
    </location>
</feature>
<feature type="transmembrane region" description="Helical" evidence="6">
    <location>
        <begin position="268"/>
        <end position="295"/>
    </location>
</feature>
<dbReference type="Pfam" id="PF01943">
    <property type="entry name" value="Polysacc_synt"/>
    <property type="match status" value="1"/>
</dbReference>
<dbReference type="PANTHER" id="PTHR30250:SF11">
    <property type="entry name" value="O-ANTIGEN TRANSPORTER-RELATED"/>
    <property type="match status" value="1"/>
</dbReference>
<name>A0A2H0V5I6_9BACT</name>
<accession>A0A2H0V5I6</accession>